<dbReference type="CDD" id="cd00198">
    <property type="entry name" value="vWFA"/>
    <property type="match status" value="1"/>
</dbReference>
<keyword evidence="3 6" id="KW-0812">Transmembrane</keyword>
<proteinExistence type="predicted"/>
<evidence type="ECO:0000256" key="3">
    <source>
        <dbReference type="ARBA" id="ARBA00022692"/>
    </source>
</evidence>
<evidence type="ECO:0000256" key="4">
    <source>
        <dbReference type="ARBA" id="ARBA00022989"/>
    </source>
</evidence>
<reference evidence="8 9" key="1">
    <citation type="journal article" date="2019" name="Int. J. Syst. Evol. Microbiol.">
        <title>The Global Catalogue of Microorganisms (GCM) 10K type strain sequencing project: providing services to taxonomists for standard genome sequencing and annotation.</title>
        <authorList>
            <consortium name="The Broad Institute Genomics Platform"/>
            <consortium name="The Broad Institute Genome Sequencing Center for Infectious Disease"/>
            <person name="Wu L."/>
            <person name="Ma J."/>
        </authorList>
    </citation>
    <scope>NUCLEOTIDE SEQUENCE [LARGE SCALE GENOMIC DNA]</scope>
    <source>
        <strain evidence="8 9">JCM 3380</strain>
    </source>
</reference>
<feature type="domain" description="VWFA" evidence="7">
    <location>
        <begin position="82"/>
        <end position="243"/>
    </location>
</feature>
<dbReference type="SMART" id="SM00327">
    <property type="entry name" value="VWA"/>
    <property type="match status" value="1"/>
</dbReference>
<dbReference type="SUPFAM" id="SSF53300">
    <property type="entry name" value="vWA-like"/>
    <property type="match status" value="1"/>
</dbReference>
<dbReference type="InterPro" id="IPR018076">
    <property type="entry name" value="T2SS_GspF_dom"/>
</dbReference>
<evidence type="ECO:0000256" key="1">
    <source>
        <dbReference type="ARBA" id="ARBA00004651"/>
    </source>
</evidence>
<dbReference type="InterPro" id="IPR002035">
    <property type="entry name" value="VWF_A"/>
</dbReference>
<comment type="caution">
    <text evidence="8">The sequence shown here is derived from an EMBL/GenBank/DDBJ whole genome shotgun (WGS) entry which is preliminary data.</text>
</comment>
<dbReference type="EMBL" id="BAAABU010000002">
    <property type="protein sequence ID" value="GAA0214460.1"/>
    <property type="molecule type" value="Genomic_DNA"/>
</dbReference>
<organism evidence="8 9">
    <name type="scientific">Saccharothrix mutabilis subsp. mutabilis</name>
    <dbReference type="NCBI Taxonomy" id="66855"/>
    <lineage>
        <taxon>Bacteria</taxon>
        <taxon>Bacillati</taxon>
        <taxon>Actinomycetota</taxon>
        <taxon>Actinomycetes</taxon>
        <taxon>Pseudonocardiales</taxon>
        <taxon>Pseudonocardiaceae</taxon>
        <taxon>Saccharothrix</taxon>
    </lineage>
</organism>
<keyword evidence="9" id="KW-1185">Reference proteome</keyword>
<evidence type="ECO:0000313" key="8">
    <source>
        <dbReference type="EMBL" id="GAA0214460.1"/>
    </source>
</evidence>
<evidence type="ECO:0000313" key="9">
    <source>
        <dbReference type="Proteomes" id="UP001500416"/>
    </source>
</evidence>
<keyword evidence="2" id="KW-1003">Cell membrane</keyword>
<feature type="transmembrane region" description="Helical" evidence="6">
    <location>
        <begin position="415"/>
        <end position="434"/>
    </location>
</feature>
<dbReference type="InterPro" id="IPR036465">
    <property type="entry name" value="vWFA_dom_sf"/>
</dbReference>
<comment type="subcellular location">
    <subcellularLocation>
        <location evidence="1">Cell membrane</location>
        <topology evidence="1">Multi-pass membrane protein</topology>
    </subcellularLocation>
</comment>
<feature type="transmembrane region" description="Helical" evidence="6">
    <location>
        <begin position="392"/>
        <end position="409"/>
    </location>
</feature>
<dbReference type="Pfam" id="PF13519">
    <property type="entry name" value="VWA_2"/>
    <property type="match status" value="1"/>
</dbReference>
<accession>A0ABN0T7I5</accession>
<evidence type="ECO:0000256" key="5">
    <source>
        <dbReference type="ARBA" id="ARBA00023136"/>
    </source>
</evidence>
<dbReference type="RefSeq" id="WP_343932448.1">
    <property type="nucleotide sequence ID" value="NZ_BAAABU010000002.1"/>
</dbReference>
<feature type="transmembrane region" description="Helical" evidence="6">
    <location>
        <begin position="559"/>
        <end position="578"/>
    </location>
</feature>
<dbReference type="Proteomes" id="UP001500416">
    <property type="component" value="Unassembled WGS sequence"/>
</dbReference>
<name>A0ABN0T7I5_9PSEU</name>
<dbReference type="Gene3D" id="1.20.81.30">
    <property type="entry name" value="Type II secretion system (T2SS), domain F"/>
    <property type="match status" value="1"/>
</dbReference>
<evidence type="ECO:0000259" key="7">
    <source>
        <dbReference type="PROSITE" id="PS50234"/>
    </source>
</evidence>
<dbReference type="InterPro" id="IPR042094">
    <property type="entry name" value="T2SS_GspF_sf"/>
</dbReference>
<feature type="transmembrane region" description="Helical" evidence="6">
    <location>
        <begin position="590"/>
        <end position="610"/>
    </location>
</feature>
<evidence type="ECO:0000256" key="2">
    <source>
        <dbReference type="ARBA" id="ARBA00022475"/>
    </source>
</evidence>
<keyword evidence="4 6" id="KW-1133">Transmembrane helix</keyword>
<keyword evidence="5 6" id="KW-0472">Membrane</keyword>
<dbReference type="PANTHER" id="PTHR35007:SF1">
    <property type="entry name" value="PILUS ASSEMBLY PROTEIN"/>
    <property type="match status" value="1"/>
</dbReference>
<protein>
    <recommendedName>
        <fullName evidence="7">VWFA domain-containing protein</fullName>
    </recommendedName>
</protein>
<dbReference type="PANTHER" id="PTHR35007">
    <property type="entry name" value="INTEGRAL MEMBRANE PROTEIN-RELATED"/>
    <property type="match status" value="1"/>
</dbReference>
<dbReference type="Gene3D" id="3.40.50.410">
    <property type="entry name" value="von Willebrand factor, type A domain"/>
    <property type="match status" value="1"/>
</dbReference>
<dbReference type="Pfam" id="PF00482">
    <property type="entry name" value="T2SSF"/>
    <property type="match status" value="1"/>
</dbReference>
<dbReference type="PROSITE" id="PS50234">
    <property type="entry name" value="VWFA"/>
    <property type="match status" value="1"/>
</dbReference>
<gene>
    <name evidence="8" type="ORF">GCM10010492_10330</name>
</gene>
<evidence type="ECO:0000256" key="6">
    <source>
        <dbReference type="SAM" id="Phobius"/>
    </source>
</evidence>
<sequence length="618" mass="63752">MSVLVRLALGVLLATAGLVFWGVADADDVTVSSVETAPGRVGLVLTTPDLAADRVEVRAGDVPLTARVTAADRLEADAPDRGVVLVVDTSGSMAGERIATARRAASGYAASVPADVRVGLVAFADTPALLVSPTTDRAALAAALESLRANGNTALYDALPVAVAALDGVSAPRLVVLSDGQDTSSRAGLDAVTGLLAQRSVPADVVALASDDPALGRIAAAGGGRVLPAAEVSDLAGAFAAAARTFTHRTAVEVEVPDALAGRTADLTVVASAGSRSVTATVPVTFAALPAPPAPLPPTWSLELWLLVIGTFSAFLVAAVLLFGLVGRKEPVPLEDRIERYGPRRTRPVAPEQGQVARGALSVTDTLLGGRADAIAARLDLAGMTVGASEWALLRLCGAVVLGVVAALAVGNPWIGGPAGALAAVLGTHLYVGFRIGRRRSAFQDQLPDVLQLVAGSLQSGFSLAQALDAVVRDNTQPAAGEVARALAETRVGVDLTDALDRVADRMACADLRWIVMAVRIQRSVGGNLAEVLLTTVTTMRDRAQTRRQVRALSAEGRLSAYILVALPVVLAGWLLLTRYDYMRPLFTTAIGWVLVVAATVMVGLGALWMRALVRVEV</sequence>
<feature type="transmembrane region" description="Helical" evidence="6">
    <location>
        <begin position="304"/>
        <end position="327"/>
    </location>
</feature>